<dbReference type="AlphaFoldDB" id="A0A0H2WZM2"/>
<dbReference type="Proteomes" id="UP000000530">
    <property type="component" value="Chromosome"/>
</dbReference>
<dbReference type="EMBL" id="CP000046">
    <property type="protein sequence ID" value="AAW38628.1"/>
    <property type="molecule type" value="Genomic_DNA"/>
</dbReference>
<protein>
    <submittedName>
        <fullName evidence="1">Uncharacterized protein</fullName>
    </submittedName>
</protein>
<dbReference type="KEGG" id="sac:SACOL2629"/>
<proteinExistence type="predicted"/>
<accession>A0A0H2WZM2</accession>
<gene>
    <name evidence="1" type="ordered locus">SACOL2629</name>
</gene>
<evidence type="ECO:0000313" key="1">
    <source>
        <dbReference type="EMBL" id="AAW38628.1"/>
    </source>
</evidence>
<sequence length="31" mass="3652">MKNVSIYKTTQELSFVSSLDFYLTKHLTLML</sequence>
<organism evidence="1 2">
    <name type="scientific">Staphylococcus aureus (strain COL)</name>
    <dbReference type="NCBI Taxonomy" id="93062"/>
    <lineage>
        <taxon>Bacteria</taxon>
        <taxon>Bacillati</taxon>
        <taxon>Bacillota</taxon>
        <taxon>Bacilli</taxon>
        <taxon>Bacillales</taxon>
        <taxon>Staphylococcaceae</taxon>
        <taxon>Staphylococcus</taxon>
    </lineage>
</organism>
<dbReference type="RefSeq" id="WP_001789908.1">
    <property type="nucleotide sequence ID" value="NC_002951.2"/>
</dbReference>
<dbReference type="HOGENOM" id="CLU_3398559_0_0_9"/>
<evidence type="ECO:0000313" key="2">
    <source>
        <dbReference type="Proteomes" id="UP000000530"/>
    </source>
</evidence>
<reference evidence="1 2" key="1">
    <citation type="journal article" date="2005" name="J. Bacteriol.">
        <title>Insights on evolution of virulence and resistance from the complete genome analysis of an early methicillin-resistant Staphylococcus aureus strain and a biofilm-producing methicillin-resistant Staphylococcus epidermidis strain.</title>
        <authorList>
            <person name="Gill S.R."/>
            <person name="Fouts D.E."/>
            <person name="Archer G.L."/>
            <person name="Mongodin E.F."/>
            <person name="Deboy R.T."/>
            <person name="Ravel J."/>
            <person name="Paulsen I.T."/>
            <person name="Kolonay J.F."/>
            <person name="Brinkac L."/>
            <person name="Beanan M."/>
            <person name="Dodson R.J."/>
            <person name="Daugherty S.C."/>
            <person name="Madupu R."/>
            <person name="Angiuoli S.V."/>
            <person name="Durkin A.S."/>
            <person name="Haft D.H."/>
            <person name="Vamathevan J."/>
            <person name="Khouri H."/>
            <person name="Utterback T."/>
            <person name="Lee C."/>
            <person name="Dimitrov G."/>
            <person name="Jiang L."/>
            <person name="Qin H."/>
            <person name="Weidman J."/>
            <person name="Tran K."/>
            <person name="Kang K."/>
            <person name="Hance I.R."/>
            <person name="Nelson K.E."/>
            <person name="Fraser C.M."/>
        </authorList>
    </citation>
    <scope>NUCLEOTIDE SEQUENCE [LARGE SCALE GENOMIC DNA]</scope>
    <source>
        <strain evidence="1 2">COL</strain>
    </source>
</reference>
<name>A0A0H2WZM2_STAAC</name>